<sequence length="495" mass="55977">MCAPWKLRSSSPDSIYERPLGLSELLFNLRGRTSHGVSDTAYSICFEVPKDDIFLITEETVGKAWVFAKQMHPLLGARVETVGDRNEDVHFIVDERRLKSHIPGEVTFMTVPSFSDADATVESLLNQERILDDYHLVRLFPVPAPPLSERLALSLATDDLYPVRRLNIATQRWHRAMAHVIASIRSAKLTSGGQSLPGKFTVHMNENPVDSRKTALYFTAEETFRILKVCRDHGVAFGNAFAVLAQTAMGRLLCRRYAQGLMTEEEWEFRKTEPTYTMGPVNIRPYLDREWYTGGGAENPMLSIGFYAYPMSFVPLKPGGAHLTFEALLSRQRFWYRCRNMKKRANDLLKHPLFLNIGSVRYPRAVKMLKEMESKAQASSSAEENLPISAIDWARRGVVSSFGGSNFGSADKLLPCEFPVGGETPRIYVRSSGARLRCHPGEIYLGASTFRNELELVVYWDNNVTEKTIIKEWLREVKNATLYYLIESGLGEDST</sequence>
<dbReference type="Gene3D" id="3.30.559.30">
    <property type="entry name" value="Nonribosomal peptide synthetase, condensation domain"/>
    <property type="match status" value="1"/>
</dbReference>
<evidence type="ECO:0000313" key="2">
    <source>
        <dbReference type="Proteomes" id="UP001175228"/>
    </source>
</evidence>
<proteinExistence type="predicted"/>
<dbReference type="InterPro" id="IPR023213">
    <property type="entry name" value="CAT-like_dom_sf"/>
</dbReference>
<accession>A0AA39QK03</accession>
<name>A0AA39QK03_9AGAR</name>
<dbReference type="AlphaFoldDB" id="A0AA39QK03"/>
<organism evidence="1 2">
    <name type="scientific">Armillaria luteobubalina</name>
    <dbReference type="NCBI Taxonomy" id="153913"/>
    <lineage>
        <taxon>Eukaryota</taxon>
        <taxon>Fungi</taxon>
        <taxon>Dikarya</taxon>
        <taxon>Basidiomycota</taxon>
        <taxon>Agaricomycotina</taxon>
        <taxon>Agaricomycetes</taxon>
        <taxon>Agaricomycetidae</taxon>
        <taxon>Agaricales</taxon>
        <taxon>Marasmiineae</taxon>
        <taxon>Physalacriaceae</taxon>
        <taxon>Armillaria</taxon>
    </lineage>
</organism>
<dbReference type="EMBL" id="JAUEPU010000004">
    <property type="protein sequence ID" value="KAK0503405.1"/>
    <property type="molecule type" value="Genomic_DNA"/>
</dbReference>
<dbReference type="Gene3D" id="3.30.559.10">
    <property type="entry name" value="Chloramphenicol acetyltransferase-like domain"/>
    <property type="match status" value="1"/>
</dbReference>
<keyword evidence="2" id="KW-1185">Reference proteome</keyword>
<dbReference type="Proteomes" id="UP001175228">
    <property type="component" value="Unassembled WGS sequence"/>
</dbReference>
<gene>
    <name evidence="1" type="ORF">EDD18DRAFT_1317271</name>
</gene>
<protein>
    <submittedName>
        <fullName evidence="1">Uncharacterized protein</fullName>
    </submittedName>
</protein>
<comment type="caution">
    <text evidence="1">The sequence shown here is derived from an EMBL/GenBank/DDBJ whole genome shotgun (WGS) entry which is preliminary data.</text>
</comment>
<evidence type="ECO:0000313" key="1">
    <source>
        <dbReference type="EMBL" id="KAK0503405.1"/>
    </source>
</evidence>
<reference evidence="1" key="1">
    <citation type="submission" date="2023-06" db="EMBL/GenBank/DDBJ databases">
        <authorList>
            <consortium name="Lawrence Berkeley National Laboratory"/>
            <person name="Ahrendt S."/>
            <person name="Sahu N."/>
            <person name="Indic B."/>
            <person name="Wong-Bajracharya J."/>
            <person name="Merenyi Z."/>
            <person name="Ke H.-M."/>
            <person name="Monk M."/>
            <person name="Kocsube S."/>
            <person name="Drula E."/>
            <person name="Lipzen A."/>
            <person name="Balint B."/>
            <person name="Henrissat B."/>
            <person name="Andreopoulos B."/>
            <person name="Martin F.M."/>
            <person name="Harder C.B."/>
            <person name="Rigling D."/>
            <person name="Ford K.L."/>
            <person name="Foster G.D."/>
            <person name="Pangilinan J."/>
            <person name="Papanicolaou A."/>
            <person name="Barry K."/>
            <person name="LaButti K."/>
            <person name="Viragh M."/>
            <person name="Koriabine M."/>
            <person name="Yan M."/>
            <person name="Riley R."/>
            <person name="Champramary S."/>
            <person name="Plett K.L."/>
            <person name="Tsai I.J."/>
            <person name="Slot J."/>
            <person name="Sipos G."/>
            <person name="Plett J."/>
            <person name="Nagy L.G."/>
            <person name="Grigoriev I.V."/>
        </authorList>
    </citation>
    <scope>NUCLEOTIDE SEQUENCE</scope>
    <source>
        <strain evidence="1">HWK02</strain>
    </source>
</reference>